<evidence type="ECO:0000256" key="10">
    <source>
        <dbReference type="ARBA" id="ARBA00023278"/>
    </source>
</evidence>
<keyword evidence="5" id="KW-0677">Repeat</keyword>
<dbReference type="OrthoDB" id="6343173at2759"/>
<keyword evidence="9" id="KW-0325">Glycoprotein</keyword>
<evidence type="ECO:0000256" key="12">
    <source>
        <dbReference type="SAM" id="SignalP"/>
    </source>
</evidence>
<evidence type="ECO:0000259" key="13">
    <source>
        <dbReference type="PROSITE" id="PS50871"/>
    </source>
</evidence>
<feature type="domain" description="C1q" evidence="13">
    <location>
        <begin position="107"/>
        <end position="244"/>
    </location>
</feature>
<evidence type="ECO:0000256" key="2">
    <source>
        <dbReference type="ARBA" id="ARBA00022525"/>
    </source>
</evidence>
<dbReference type="CTD" id="712"/>
<dbReference type="InterPro" id="IPR050392">
    <property type="entry name" value="Collagen/C1q_domain"/>
</dbReference>
<evidence type="ECO:0000313" key="15">
    <source>
        <dbReference type="RefSeq" id="XP_030635600.1"/>
    </source>
</evidence>
<dbReference type="PANTHER" id="PTHR15427">
    <property type="entry name" value="EMILIN ELASTIN MICROFIBRIL INTERFACE-LOCATED PROTEIN ELASTIN MICROFIBRIL INTERFACER"/>
    <property type="match status" value="1"/>
</dbReference>
<evidence type="ECO:0000256" key="9">
    <source>
        <dbReference type="ARBA" id="ARBA00023180"/>
    </source>
</evidence>
<protein>
    <submittedName>
        <fullName evidence="15">Complement C1q subcomponent subunit A</fullName>
    </submittedName>
</protein>
<dbReference type="GO" id="GO:0005581">
    <property type="term" value="C:collagen trimer"/>
    <property type="evidence" value="ECO:0007669"/>
    <property type="project" value="UniProtKB-KW"/>
</dbReference>
<evidence type="ECO:0000256" key="4">
    <source>
        <dbReference type="ARBA" id="ARBA00022588"/>
    </source>
</evidence>
<keyword evidence="7" id="KW-0180">Complement pathway</keyword>
<feature type="chain" id="PRO_5026984995" evidence="12">
    <location>
        <begin position="23"/>
        <end position="244"/>
    </location>
</feature>
<feature type="region of interest" description="Disordered" evidence="11">
    <location>
        <begin position="28"/>
        <end position="106"/>
    </location>
</feature>
<dbReference type="SUPFAM" id="SSF49842">
    <property type="entry name" value="TNF-like"/>
    <property type="match status" value="1"/>
</dbReference>
<dbReference type="Pfam" id="PF00386">
    <property type="entry name" value="C1q"/>
    <property type="match status" value="1"/>
</dbReference>
<dbReference type="AlphaFoldDB" id="A0A6J2VRD5"/>
<dbReference type="GeneID" id="115816693"/>
<dbReference type="RefSeq" id="XP_030635600.1">
    <property type="nucleotide sequence ID" value="XM_030779740.1"/>
</dbReference>
<keyword evidence="14" id="KW-1185">Reference proteome</keyword>
<gene>
    <name evidence="15" type="primary">c1qa</name>
</gene>
<evidence type="ECO:0000256" key="3">
    <source>
        <dbReference type="ARBA" id="ARBA00022530"/>
    </source>
</evidence>
<dbReference type="SMART" id="SM00110">
    <property type="entry name" value="C1Q"/>
    <property type="match status" value="1"/>
</dbReference>
<accession>A0A6J2VRD5</accession>
<dbReference type="GO" id="GO:0045087">
    <property type="term" value="P:innate immune response"/>
    <property type="evidence" value="ECO:0007669"/>
    <property type="project" value="UniProtKB-KW"/>
</dbReference>
<reference evidence="15" key="1">
    <citation type="submission" date="2025-08" db="UniProtKB">
        <authorList>
            <consortium name="RefSeq"/>
        </authorList>
    </citation>
    <scope>IDENTIFICATION</scope>
</reference>
<keyword evidence="12" id="KW-0732">Signal</keyword>
<dbReference type="PROSITE" id="PS50871">
    <property type="entry name" value="C1Q"/>
    <property type="match status" value="1"/>
</dbReference>
<feature type="signal peptide" evidence="12">
    <location>
        <begin position="1"/>
        <end position="22"/>
    </location>
</feature>
<evidence type="ECO:0000313" key="14">
    <source>
        <dbReference type="Proteomes" id="UP000504632"/>
    </source>
</evidence>
<dbReference type="GO" id="GO:0006958">
    <property type="term" value="P:complement activation, classical pathway"/>
    <property type="evidence" value="ECO:0007669"/>
    <property type="project" value="UniProtKB-KW"/>
</dbReference>
<keyword evidence="10" id="KW-0379">Hydroxylation</keyword>
<feature type="compositionally biased region" description="Low complexity" evidence="11">
    <location>
        <begin position="78"/>
        <end position="87"/>
    </location>
</feature>
<dbReference type="Gene3D" id="2.60.120.40">
    <property type="match status" value="1"/>
</dbReference>
<dbReference type="InterPro" id="IPR008983">
    <property type="entry name" value="Tumour_necrosis_fac-like_dom"/>
</dbReference>
<evidence type="ECO:0000256" key="5">
    <source>
        <dbReference type="ARBA" id="ARBA00022737"/>
    </source>
</evidence>
<sequence length="244" mass="25964">MFSLLCRWALVWLAVTFTCSQCEDCRVQDGKPGQPGVAGRDGLPGQKGEKGDPALQDPTVVFVKGDRGDLGNPGPIGPKGHPGIVGVSGLPGAPGPKGASGDGSNLSAQKMPAFSVVRTTAGHPRHDRPIGFDRAITDMTGDFNLGSGEFSCKVPGVYYFVFHAMSEGNLCLRLRSSSGTRLSFCDFNTKKRTQVLSGGAVLTLVKNSKVWIEAFKHQNADANFMTQTFETSLVFSGFLIYSSN</sequence>
<comment type="subcellular location">
    <subcellularLocation>
        <location evidence="1">Secreted</location>
        <location evidence="1">Extracellular space</location>
        <location evidence="1">Extracellular matrix</location>
    </subcellularLocation>
</comment>
<dbReference type="InParanoid" id="A0A6J2VRD5"/>
<evidence type="ECO:0000256" key="6">
    <source>
        <dbReference type="ARBA" id="ARBA00022859"/>
    </source>
</evidence>
<evidence type="ECO:0000256" key="7">
    <source>
        <dbReference type="ARBA" id="ARBA00022875"/>
    </source>
</evidence>
<keyword evidence="6" id="KW-0391">Immunity</keyword>
<name>A0A6J2VRD5_CHACN</name>
<keyword evidence="2" id="KW-0964">Secreted</keyword>
<keyword evidence="4" id="KW-0399">Innate immunity</keyword>
<dbReference type="InterPro" id="IPR001073">
    <property type="entry name" value="C1q_dom"/>
</dbReference>
<keyword evidence="8" id="KW-1015">Disulfide bond</keyword>
<dbReference type="Proteomes" id="UP000504632">
    <property type="component" value="Chromosome 7"/>
</dbReference>
<dbReference type="PRINTS" id="PR00007">
    <property type="entry name" value="COMPLEMNTC1Q"/>
</dbReference>
<dbReference type="PANTHER" id="PTHR15427:SF26">
    <property type="entry name" value="COMPLEMENT C1Q SUBCOMPONENT SUBUNIT A"/>
    <property type="match status" value="1"/>
</dbReference>
<evidence type="ECO:0000256" key="1">
    <source>
        <dbReference type="ARBA" id="ARBA00004498"/>
    </source>
</evidence>
<proteinExistence type="predicted"/>
<evidence type="ECO:0000256" key="11">
    <source>
        <dbReference type="SAM" id="MobiDB-lite"/>
    </source>
</evidence>
<organism evidence="14 15">
    <name type="scientific">Chanos chanos</name>
    <name type="common">Milkfish</name>
    <name type="synonym">Mugil chanos</name>
    <dbReference type="NCBI Taxonomy" id="29144"/>
    <lineage>
        <taxon>Eukaryota</taxon>
        <taxon>Metazoa</taxon>
        <taxon>Chordata</taxon>
        <taxon>Craniata</taxon>
        <taxon>Vertebrata</taxon>
        <taxon>Euteleostomi</taxon>
        <taxon>Actinopterygii</taxon>
        <taxon>Neopterygii</taxon>
        <taxon>Teleostei</taxon>
        <taxon>Ostariophysi</taxon>
        <taxon>Gonorynchiformes</taxon>
        <taxon>Chanidae</taxon>
        <taxon>Chanos</taxon>
    </lineage>
</organism>
<evidence type="ECO:0000256" key="8">
    <source>
        <dbReference type="ARBA" id="ARBA00023157"/>
    </source>
</evidence>
<keyword evidence="3" id="KW-0272">Extracellular matrix</keyword>